<reference evidence="1 2" key="1">
    <citation type="submission" date="2010-03" db="EMBL/GenBank/DDBJ databases">
        <title>The genome sequence of Gordonibacter pamelaeae 7-10-1-bT.</title>
        <authorList>
            <consortium name="metaHIT consortium -- http://www.metahit.eu/"/>
            <person name="Pajon A."/>
            <person name="Turner K."/>
            <person name="Parkhill J."/>
            <person name="Timmis K."/>
            <person name="Oxley A."/>
            <person name="Wurdemann D."/>
        </authorList>
    </citation>
    <scope>NUCLEOTIDE SEQUENCE [LARGE SCALE GENOMIC DNA]</scope>
    <source>
        <strain evidence="2">7-10-1-b</strain>
    </source>
</reference>
<dbReference type="AlphaFoldDB" id="D6E8M9"/>
<proteinExistence type="predicted"/>
<dbReference type="Proteomes" id="UP000008805">
    <property type="component" value="Chromosome"/>
</dbReference>
<evidence type="ECO:0000313" key="1">
    <source>
        <dbReference type="EMBL" id="CBL04076.1"/>
    </source>
</evidence>
<dbReference type="EMBL" id="FP929047">
    <property type="protein sequence ID" value="CBL04076.1"/>
    <property type="molecule type" value="Genomic_DNA"/>
</dbReference>
<dbReference type="HOGENOM" id="CLU_3099354_0_0_11"/>
<protein>
    <submittedName>
        <fullName evidence="1">Uncharacterized protein</fullName>
    </submittedName>
</protein>
<gene>
    <name evidence="1" type="ORF">GPA_14880</name>
</gene>
<reference evidence="1 2" key="2">
    <citation type="submission" date="2010-03" db="EMBL/GenBank/DDBJ databases">
        <authorList>
            <person name="Pajon A."/>
        </authorList>
    </citation>
    <scope>NUCLEOTIDE SEQUENCE [LARGE SCALE GENOMIC DNA]</scope>
    <source>
        <strain evidence="2">7-10-1-b</strain>
    </source>
</reference>
<name>D6E8M9_9ACTN</name>
<evidence type="ECO:0000313" key="2">
    <source>
        <dbReference type="Proteomes" id="UP000008805"/>
    </source>
</evidence>
<organism evidence="1 2">
    <name type="scientific">Gordonibacter pamelaeae 7-10-1-b</name>
    <dbReference type="NCBI Taxonomy" id="657308"/>
    <lineage>
        <taxon>Bacteria</taxon>
        <taxon>Bacillati</taxon>
        <taxon>Actinomycetota</taxon>
        <taxon>Coriobacteriia</taxon>
        <taxon>Eggerthellales</taxon>
        <taxon>Eggerthellaceae</taxon>
        <taxon>Gordonibacter</taxon>
    </lineage>
</organism>
<accession>D6E8M9</accession>
<sequence>MADGRREKLSRVVQVIKEAADTATPGGAYQGAAYFSYEGELLTDRRARLSI</sequence>
<keyword evidence="2" id="KW-1185">Reference proteome</keyword>
<dbReference type="KEGG" id="gpa:GPA_14880"/>